<comment type="caution">
    <text evidence="1">The sequence shown here is derived from an EMBL/GenBank/DDBJ whole genome shotgun (WGS) entry which is preliminary data.</text>
</comment>
<reference evidence="1" key="2">
    <citation type="submission" date="2020-09" db="EMBL/GenBank/DDBJ databases">
        <authorList>
            <person name="Sun Q."/>
            <person name="Zhou Y."/>
        </authorList>
    </citation>
    <scope>NUCLEOTIDE SEQUENCE</scope>
    <source>
        <strain evidence="1">CGMCC 1.15290</strain>
    </source>
</reference>
<evidence type="ECO:0000313" key="1">
    <source>
        <dbReference type="EMBL" id="GGH83449.1"/>
    </source>
</evidence>
<accession>A0A917MZX9</accession>
<dbReference type="AlphaFoldDB" id="A0A917MZX9"/>
<dbReference type="EMBL" id="BMIB01000010">
    <property type="protein sequence ID" value="GGH83449.1"/>
    <property type="molecule type" value="Genomic_DNA"/>
</dbReference>
<gene>
    <name evidence="1" type="ORF">GCM10011379_58850</name>
</gene>
<dbReference type="Proteomes" id="UP000627292">
    <property type="component" value="Unassembled WGS sequence"/>
</dbReference>
<keyword evidence="2" id="KW-1185">Reference proteome</keyword>
<reference evidence="1" key="1">
    <citation type="journal article" date="2014" name="Int. J. Syst. Evol. Microbiol.">
        <title>Complete genome sequence of Corynebacterium casei LMG S-19264T (=DSM 44701T), isolated from a smear-ripened cheese.</title>
        <authorList>
            <consortium name="US DOE Joint Genome Institute (JGI-PGF)"/>
            <person name="Walter F."/>
            <person name="Albersmeier A."/>
            <person name="Kalinowski J."/>
            <person name="Ruckert C."/>
        </authorList>
    </citation>
    <scope>NUCLEOTIDE SEQUENCE</scope>
    <source>
        <strain evidence="1">CGMCC 1.15290</strain>
    </source>
</reference>
<name>A0A917MZX9_9BACT</name>
<proteinExistence type="predicted"/>
<evidence type="ECO:0000313" key="2">
    <source>
        <dbReference type="Proteomes" id="UP000627292"/>
    </source>
</evidence>
<organism evidence="1 2">
    <name type="scientific">Filimonas zeae</name>
    <dbReference type="NCBI Taxonomy" id="1737353"/>
    <lineage>
        <taxon>Bacteria</taxon>
        <taxon>Pseudomonadati</taxon>
        <taxon>Bacteroidota</taxon>
        <taxon>Chitinophagia</taxon>
        <taxon>Chitinophagales</taxon>
        <taxon>Chitinophagaceae</taxon>
        <taxon>Filimonas</taxon>
    </lineage>
</organism>
<sequence>MTPGLQTLIDVNNMSTSMLEELHVHTHQADKFTAPVMVHLYLQQISNISDQIHEYAMVVRKHVPEKRVFLQHITETITGTIKTIVTKWPSCNYLQMKVPAAFVYKNMRQLCPRWRAVQQQLTLFVQDENLLRIANTLVRKCRPEKNTRVTWHRFLYTEDLLANLEALLRRNYIEARFDDALIDLLVAMDYNEKDFSQYYIRHIEASINNTSNYYDKKKLLNRYADKLENLPNRIIPFVPVHAIAQHREYQPLKGRLKQVLTTYTSAVNHRQLLMEKEMRQLIWKKN</sequence>
<protein>
    <submittedName>
        <fullName evidence="1">Uncharacterized protein</fullName>
    </submittedName>
</protein>